<protein>
    <submittedName>
        <fullName evidence="1">Uncharacterized protein</fullName>
    </submittedName>
</protein>
<organism evidence="1">
    <name type="scientific">Schaalia odontolytica</name>
    <dbReference type="NCBI Taxonomy" id="1660"/>
    <lineage>
        <taxon>Bacteria</taxon>
        <taxon>Bacillati</taxon>
        <taxon>Actinomycetota</taxon>
        <taxon>Actinomycetes</taxon>
        <taxon>Actinomycetales</taxon>
        <taxon>Actinomycetaceae</taxon>
        <taxon>Schaalia</taxon>
    </lineage>
</organism>
<sequence length="594" mass="63904">MTIANCVLSIAGRRLTGSTTPAALDEVKITWGRKDSVSQPSPSTATCRILLPEDPAPLADMYSIGRSVEISSTVKVWTEGQARPLALQHAAVDGATSGQAWTPPPGVNRILAVIPPAAPTSTIGAWDEIPTCSDGQTWTAQVTLSMPESPAYVEIRPAYYQSPSAYPYLGEIIASTEDPTARALVGSWTPPARLAGYWIGLAVIAQPAGKQWDLEPAPWSSQAQAWQALNRLTVTAATVTPPRQADSIECNVFTGSITDTSISLDPALDRPVMTITASDILADLAHRRIGSDPWPTHTLAQRVNAIIRELGTNVRTEIDPGPGARKLAWKDVDSQPASSLLTSSATSATAILWASSHRTTGPYLRFEDPSLRTALGRLSFDGSKIAITASQPSSTISAATILRSSVTVDRDNADAASVARLSWQEPGVNEKGERTLTERTIVIKDEDAIARIGYRDISITTDLVDRKDAEAAASAFYRSHLPGSYTLPSLTVDTSIRSSLIDRKTLAAMLDATRRMGLPIRLTDLPRWMAVPSALTAYLDGATYTYKKGRWVMNMCLTRSETTGQGLTWQQLPAALKWSQSQPLTWAITSSLTA</sequence>
<dbReference type="AlphaFoldDB" id="A0A6N2T8B6"/>
<name>A0A6N2T8B6_9ACTO</name>
<reference evidence="1" key="1">
    <citation type="submission" date="2019-11" db="EMBL/GenBank/DDBJ databases">
        <authorList>
            <person name="Feng L."/>
        </authorList>
    </citation>
    <scope>NUCLEOTIDE SEQUENCE</scope>
    <source>
        <strain evidence="1">AodontolyticusLFYP35</strain>
    </source>
</reference>
<dbReference type="EMBL" id="CACRSM010000002">
    <property type="protein sequence ID" value="VYT01964.1"/>
    <property type="molecule type" value="Genomic_DNA"/>
</dbReference>
<proteinExistence type="predicted"/>
<gene>
    <name evidence="1" type="ORF">AOLFYP35_01235</name>
</gene>
<evidence type="ECO:0000313" key="1">
    <source>
        <dbReference type="EMBL" id="VYT01964.1"/>
    </source>
</evidence>
<accession>A0A6N2T8B6</accession>